<feature type="compositionally biased region" description="Basic and acidic residues" evidence="1">
    <location>
        <begin position="225"/>
        <end position="236"/>
    </location>
</feature>
<organism evidence="2 3">
    <name type="scientific">Caedimonas varicaedens</name>
    <dbReference type="NCBI Taxonomy" id="1629334"/>
    <lineage>
        <taxon>Bacteria</taxon>
        <taxon>Pseudomonadati</taxon>
        <taxon>Pseudomonadota</taxon>
        <taxon>Alphaproteobacteria</taxon>
        <taxon>Holosporales</taxon>
        <taxon>Caedimonadaceae</taxon>
        <taxon>Caedimonas</taxon>
    </lineage>
</organism>
<comment type="caution">
    <text evidence="2">The sequence shown here is derived from an EMBL/GenBank/DDBJ whole genome shotgun (WGS) entry which is preliminary data.</text>
</comment>
<reference evidence="2 3" key="1">
    <citation type="submission" date="2015-03" db="EMBL/GenBank/DDBJ databases">
        <title>Caedibacter varicaedens, whole genome shotgun sequence.</title>
        <authorList>
            <person name="Suzuki H."/>
            <person name="Dapper A.L."/>
            <person name="Gibson A.K."/>
            <person name="Jackson C."/>
            <person name="Lee H."/>
            <person name="Pejaver V.R."/>
            <person name="Doak T."/>
            <person name="Lynch M."/>
        </authorList>
    </citation>
    <scope>NUCLEOTIDE SEQUENCE [LARGE SCALE GENOMIC DNA]</scope>
</reference>
<name>A0A0K8MEA2_9PROT</name>
<feature type="region of interest" description="Disordered" evidence="1">
    <location>
        <begin position="225"/>
        <end position="259"/>
    </location>
</feature>
<evidence type="ECO:0000256" key="1">
    <source>
        <dbReference type="SAM" id="MobiDB-lite"/>
    </source>
</evidence>
<gene>
    <name evidence="2" type="ORF">Cva_01201</name>
</gene>
<evidence type="ECO:0000313" key="2">
    <source>
        <dbReference type="EMBL" id="GAO98538.1"/>
    </source>
</evidence>
<evidence type="ECO:0000313" key="3">
    <source>
        <dbReference type="Proteomes" id="UP000036771"/>
    </source>
</evidence>
<dbReference type="EMBL" id="BBVC01000066">
    <property type="protein sequence ID" value="GAO98538.1"/>
    <property type="molecule type" value="Genomic_DNA"/>
</dbReference>
<keyword evidence="3" id="KW-1185">Reference proteome</keyword>
<sequence length="417" mass="48244">MRFKNLTILLFASFFFLMEGTWRSSMGTQEEEEDFRPKQKKSLLNDFFPKTPSLNKKLTSQKSKEEVYEVSFPYIEMMKMVFYGKAFIPRFSTEEEQIEELADAIETERRKVILLFGFGDKGDSSPYIEQNNPYRTLVLKAFDLISQRRSQKNTVFSNREIPSSDEESAVISASAEEKKQSLPQKEVLGNAYAHTHSLLLSTENERRPFVARAFMLMESDFIEDPSLREETREKSKQQNLIDGGTEKPPLDPQKLREPDSVVFFPGNKGSFLSMMEEILRQKTGKKLTIEPSLTLQTKKMSNVKTHYDRATPYNLKEEEHKRELFRTHPALYKEHPQINSLSDDDQSKEIFPQEDKGKHSAFNPLVSMIQINSYAVQIAEIIALAFSGWLVQNISLMGFTAPTLNGTRRRRKNKFLL</sequence>
<feature type="compositionally biased region" description="Basic and acidic residues" evidence="1">
    <location>
        <begin position="244"/>
        <end position="259"/>
    </location>
</feature>
<dbReference type="AlphaFoldDB" id="A0A0K8MEA2"/>
<proteinExistence type="predicted"/>
<feature type="region of interest" description="Disordered" evidence="1">
    <location>
        <begin position="153"/>
        <end position="178"/>
    </location>
</feature>
<dbReference type="Proteomes" id="UP000036771">
    <property type="component" value="Unassembled WGS sequence"/>
</dbReference>
<accession>A0A0K8MEA2</accession>
<protein>
    <submittedName>
        <fullName evidence="2">Uncharacterized protein</fullName>
    </submittedName>
</protein>
<dbReference type="STRING" id="1629334.Cva_01201"/>